<organism evidence="21 22">
    <name type="scientific">Euplotes crassus</name>
    <dbReference type="NCBI Taxonomy" id="5936"/>
    <lineage>
        <taxon>Eukaryota</taxon>
        <taxon>Sar</taxon>
        <taxon>Alveolata</taxon>
        <taxon>Ciliophora</taxon>
        <taxon>Intramacronucleata</taxon>
        <taxon>Spirotrichea</taxon>
        <taxon>Hypotrichia</taxon>
        <taxon>Euplotida</taxon>
        <taxon>Euplotidae</taxon>
        <taxon>Moneuplotes</taxon>
    </lineage>
</organism>
<dbReference type="PROSITE" id="PS50089">
    <property type="entry name" value="ZF_RING_2"/>
    <property type="match status" value="1"/>
</dbReference>
<dbReference type="InterPro" id="IPR001841">
    <property type="entry name" value="Znf_RING"/>
</dbReference>
<dbReference type="PANTHER" id="PTHR23350:SF0">
    <property type="entry name" value="PEROXISOME BIOGENESIS FACTOR 10"/>
    <property type="match status" value="1"/>
</dbReference>
<keyword evidence="8" id="KW-0808">Transferase</keyword>
<evidence type="ECO:0000256" key="2">
    <source>
        <dbReference type="ARBA" id="ARBA00004585"/>
    </source>
</evidence>
<evidence type="ECO:0000256" key="9">
    <source>
        <dbReference type="ARBA" id="ARBA00022692"/>
    </source>
</evidence>
<dbReference type="GO" id="GO:0061630">
    <property type="term" value="F:ubiquitin protein ligase activity"/>
    <property type="evidence" value="ECO:0007669"/>
    <property type="project" value="UniProtKB-EC"/>
</dbReference>
<dbReference type="EMBL" id="CAMPGE010009691">
    <property type="protein sequence ID" value="CAI2368557.1"/>
    <property type="molecule type" value="Genomic_DNA"/>
</dbReference>
<keyword evidence="14" id="KW-0653">Protein transport</keyword>
<dbReference type="InterPro" id="IPR017907">
    <property type="entry name" value="Znf_RING_CS"/>
</dbReference>
<dbReference type="AlphaFoldDB" id="A0AAD1UKN2"/>
<proteinExistence type="inferred from homology"/>
<evidence type="ECO:0000256" key="15">
    <source>
        <dbReference type="ARBA" id="ARBA00022989"/>
    </source>
</evidence>
<dbReference type="Proteomes" id="UP001295684">
    <property type="component" value="Unassembled WGS sequence"/>
</dbReference>
<evidence type="ECO:0000313" key="21">
    <source>
        <dbReference type="EMBL" id="CAI2368557.1"/>
    </source>
</evidence>
<reference evidence="21" key="1">
    <citation type="submission" date="2023-07" db="EMBL/GenBank/DDBJ databases">
        <authorList>
            <consortium name="AG Swart"/>
            <person name="Singh M."/>
            <person name="Singh A."/>
            <person name="Seah K."/>
            <person name="Emmerich C."/>
        </authorList>
    </citation>
    <scope>NUCLEOTIDE SEQUENCE</scope>
    <source>
        <strain evidence="21">DP1</strain>
    </source>
</reference>
<evidence type="ECO:0000256" key="17">
    <source>
        <dbReference type="ARBA" id="ARBA00023140"/>
    </source>
</evidence>
<evidence type="ECO:0000256" key="16">
    <source>
        <dbReference type="ARBA" id="ARBA00023136"/>
    </source>
</evidence>
<dbReference type="SUPFAM" id="SSF57850">
    <property type="entry name" value="RING/U-box"/>
    <property type="match status" value="1"/>
</dbReference>
<dbReference type="GO" id="GO:0008270">
    <property type="term" value="F:zinc ion binding"/>
    <property type="evidence" value="ECO:0007669"/>
    <property type="project" value="UniProtKB-KW"/>
</dbReference>
<comment type="subcellular location">
    <subcellularLocation>
        <location evidence="2">Peroxisome membrane</location>
        <topology evidence="2">Multi-pass membrane protein</topology>
    </subcellularLocation>
</comment>
<keyword evidence="12" id="KW-0833">Ubl conjugation pathway</keyword>
<evidence type="ECO:0000256" key="3">
    <source>
        <dbReference type="ARBA" id="ARBA00004906"/>
    </source>
</evidence>
<dbReference type="InterPro" id="IPR025654">
    <property type="entry name" value="PEX2/10"/>
</dbReference>
<evidence type="ECO:0000256" key="6">
    <source>
        <dbReference type="ARBA" id="ARBA00022448"/>
    </source>
</evidence>
<dbReference type="GO" id="GO:0005778">
    <property type="term" value="C:peroxisomal membrane"/>
    <property type="evidence" value="ECO:0007669"/>
    <property type="project" value="UniProtKB-SubCell"/>
</dbReference>
<keyword evidence="10" id="KW-0479">Metal-binding</keyword>
<dbReference type="InterPro" id="IPR013083">
    <property type="entry name" value="Znf_RING/FYVE/PHD"/>
</dbReference>
<dbReference type="EC" id="2.3.2.27" evidence="5"/>
<keyword evidence="13" id="KW-0862">Zinc</keyword>
<dbReference type="Pfam" id="PF13923">
    <property type="entry name" value="zf-C3HC4_2"/>
    <property type="match status" value="1"/>
</dbReference>
<evidence type="ECO:0000256" key="18">
    <source>
        <dbReference type="PROSITE-ProRule" id="PRU00175"/>
    </source>
</evidence>
<evidence type="ECO:0000256" key="10">
    <source>
        <dbReference type="ARBA" id="ARBA00022723"/>
    </source>
</evidence>
<evidence type="ECO:0000256" key="11">
    <source>
        <dbReference type="ARBA" id="ARBA00022771"/>
    </source>
</evidence>
<comment type="catalytic activity">
    <reaction evidence="1">
        <text>S-ubiquitinyl-[E2 ubiquitin-conjugating enzyme]-L-cysteine + [acceptor protein]-L-lysine = [E2 ubiquitin-conjugating enzyme]-L-cysteine + N(6)-ubiquitinyl-[acceptor protein]-L-lysine.</text>
        <dbReference type="EC" id="2.3.2.27"/>
    </reaction>
</comment>
<keyword evidence="11 18" id="KW-0863">Zinc-finger</keyword>
<comment type="pathway">
    <text evidence="3">Protein modification; protein ubiquitination.</text>
</comment>
<evidence type="ECO:0000256" key="1">
    <source>
        <dbReference type="ARBA" id="ARBA00000900"/>
    </source>
</evidence>
<evidence type="ECO:0000313" key="22">
    <source>
        <dbReference type="Proteomes" id="UP001295684"/>
    </source>
</evidence>
<keyword evidence="22" id="KW-1185">Reference proteome</keyword>
<feature type="transmembrane region" description="Helical" evidence="19">
    <location>
        <begin position="193"/>
        <end position="214"/>
    </location>
</feature>
<dbReference type="Pfam" id="PF04757">
    <property type="entry name" value="Pex2_Pex12"/>
    <property type="match status" value="1"/>
</dbReference>
<evidence type="ECO:0000256" key="12">
    <source>
        <dbReference type="ARBA" id="ARBA00022786"/>
    </source>
</evidence>
<comment type="caution">
    <text evidence="21">The sequence shown here is derived from an EMBL/GenBank/DDBJ whole genome shotgun (WGS) entry which is preliminary data.</text>
</comment>
<dbReference type="PANTHER" id="PTHR23350">
    <property type="entry name" value="PEROXISOME ASSEMBLY PROTEIN 10"/>
    <property type="match status" value="1"/>
</dbReference>
<evidence type="ECO:0000256" key="19">
    <source>
        <dbReference type="SAM" id="Phobius"/>
    </source>
</evidence>
<keyword evidence="6" id="KW-0813">Transport</keyword>
<name>A0AAD1UKN2_EUPCR</name>
<sequence>MSSLNTNKEITLVTDSLYFYLTTGSGIMTLGEEYCQIVPKQSERYYNPSFSKRVQIRKRVKALFYVTSVFVPYLSRKIFEPLYRRWLQKWLNESVSTTSSSSSESTGDLKKCKNIQDLENFRPGFWKILVRVLLRNLHAGESLSCITDWVQHAHLAIFFIFGHYNEIGRRFSRLKYFYAPNKKNFQTRVQYSLIGRIIMIQICFDIMVFLYNMAVQAYKAYKTYQNELSAYKAQKQILLHKQYESESEESEETEEDDDVNDENQCSLCFGQCVSPSITQCGHLFCWDCVMRSLKIREECPTCRKECPPQKVLMLQNL</sequence>
<comment type="similarity">
    <text evidence="4">Belongs to the pex2/pex10/pex12 family.</text>
</comment>
<dbReference type="PROSITE" id="PS00518">
    <property type="entry name" value="ZF_RING_1"/>
    <property type="match status" value="1"/>
</dbReference>
<evidence type="ECO:0000256" key="7">
    <source>
        <dbReference type="ARBA" id="ARBA00022593"/>
    </source>
</evidence>
<evidence type="ECO:0000259" key="20">
    <source>
        <dbReference type="PROSITE" id="PS50089"/>
    </source>
</evidence>
<keyword evidence="16 19" id="KW-0472">Membrane</keyword>
<accession>A0AAD1UKN2</accession>
<keyword evidence="17" id="KW-0576">Peroxisome</keyword>
<keyword evidence="9 19" id="KW-0812">Transmembrane</keyword>
<gene>
    <name evidence="21" type="ORF">ECRASSUSDP1_LOCUS9851</name>
</gene>
<dbReference type="InterPro" id="IPR006845">
    <property type="entry name" value="Pex_N"/>
</dbReference>
<evidence type="ECO:0000256" key="5">
    <source>
        <dbReference type="ARBA" id="ARBA00012483"/>
    </source>
</evidence>
<evidence type="ECO:0000256" key="14">
    <source>
        <dbReference type="ARBA" id="ARBA00022927"/>
    </source>
</evidence>
<evidence type="ECO:0000256" key="13">
    <source>
        <dbReference type="ARBA" id="ARBA00022833"/>
    </source>
</evidence>
<feature type="domain" description="RING-type" evidence="20">
    <location>
        <begin position="265"/>
        <end position="303"/>
    </location>
</feature>
<protein>
    <recommendedName>
        <fullName evidence="5">RING-type E3 ubiquitin transferase</fullName>
        <ecNumber evidence="5">2.3.2.27</ecNumber>
    </recommendedName>
</protein>
<dbReference type="SMART" id="SM00184">
    <property type="entry name" value="RING"/>
    <property type="match status" value="1"/>
</dbReference>
<evidence type="ECO:0000256" key="4">
    <source>
        <dbReference type="ARBA" id="ARBA00008704"/>
    </source>
</evidence>
<keyword evidence="7" id="KW-0962">Peroxisome biogenesis</keyword>
<dbReference type="GO" id="GO:0016558">
    <property type="term" value="P:protein import into peroxisome matrix"/>
    <property type="evidence" value="ECO:0007669"/>
    <property type="project" value="InterPro"/>
</dbReference>
<keyword evidence="15 19" id="KW-1133">Transmembrane helix</keyword>
<dbReference type="Gene3D" id="3.30.40.10">
    <property type="entry name" value="Zinc/RING finger domain, C3HC4 (zinc finger)"/>
    <property type="match status" value="1"/>
</dbReference>
<evidence type="ECO:0000256" key="8">
    <source>
        <dbReference type="ARBA" id="ARBA00022679"/>
    </source>
</evidence>